<dbReference type="Proteomes" id="UP000650533">
    <property type="component" value="Chromosome 9"/>
</dbReference>
<keyword evidence="2" id="KW-0255">Endonuclease</keyword>
<evidence type="ECO:0000313" key="3">
    <source>
        <dbReference type="Proteomes" id="UP000650533"/>
    </source>
</evidence>
<dbReference type="KEGG" id="rsx:RhiXN_08005"/>
<organism evidence="2 3">
    <name type="scientific">Rhizoctonia solani</name>
    <dbReference type="NCBI Taxonomy" id="456999"/>
    <lineage>
        <taxon>Eukaryota</taxon>
        <taxon>Fungi</taxon>
        <taxon>Dikarya</taxon>
        <taxon>Basidiomycota</taxon>
        <taxon>Agaricomycotina</taxon>
        <taxon>Agaricomycetes</taxon>
        <taxon>Cantharellales</taxon>
        <taxon>Ceratobasidiaceae</taxon>
        <taxon>Rhizoctonia</taxon>
    </lineage>
</organism>
<dbReference type="Gene3D" id="3.30.420.10">
    <property type="entry name" value="Ribonuclease H-like superfamily/Ribonuclease H"/>
    <property type="match status" value="1"/>
</dbReference>
<gene>
    <name evidence="2" type="ORF">RhiXN_08005</name>
</gene>
<dbReference type="EMBL" id="CP059666">
    <property type="protein sequence ID" value="QRW22969.1"/>
    <property type="molecule type" value="Genomic_DNA"/>
</dbReference>
<accession>A0A8H8NZV6</accession>
<evidence type="ECO:0000259" key="1">
    <source>
        <dbReference type="Pfam" id="PF13358"/>
    </source>
</evidence>
<sequence>MMEAQCNWAGDNTNRNWDWVAWVDKTTLNTGEQLEQPRVTGKKGEVYLPKYMKKGDLFWLELFPWAVGKNGHVSGGGLTSEGYAKQITNGPLNQFLADLEVEQGHKILVVEDGAAAHRGIAAQCAQKELGIEQLPHSSNAPDLNPIEPLWNIFKKHVFKIPGACKNLDKLWKAAKMVWDAFTEEGINKYTDRMDAHVEAVKVAKGCPTEF</sequence>
<feature type="domain" description="Tc1-like transposase DDE" evidence="1">
    <location>
        <begin position="83"/>
        <end position="159"/>
    </location>
</feature>
<reference evidence="2" key="1">
    <citation type="submission" date="2020-05" db="EMBL/GenBank/DDBJ databases">
        <title>Evolutionary and genomic comparisons of hybrid uninucleate and nonhybrid Rhizoctonia fungi.</title>
        <authorList>
            <person name="Li C."/>
            <person name="Chen X."/>
        </authorList>
    </citation>
    <scope>NUCLEOTIDE SEQUENCE</scope>
    <source>
        <strain evidence="2">AG-1 IA</strain>
    </source>
</reference>
<dbReference type="RefSeq" id="XP_043183206.1">
    <property type="nucleotide sequence ID" value="XM_043327821.1"/>
</dbReference>
<keyword evidence="2" id="KW-0540">Nuclease</keyword>
<dbReference type="GeneID" id="67030284"/>
<dbReference type="Pfam" id="PF13358">
    <property type="entry name" value="DDE_3"/>
    <property type="match status" value="1"/>
</dbReference>
<dbReference type="AlphaFoldDB" id="A0A8H8NZV6"/>
<dbReference type="GO" id="GO:0003676">
    <property type="term" value="F:nucleic acid binding"/>
    <property type="evidence" value="ECO:0007669"/>
    <property type="project" value="InterPro"/>
</dbReference>
<evidence type="ECO:0000313" key="2">
    <source>
        <dbReference type="EMBL" id="QRW22969.1"/>
    </source>
</evidence>
<dbReference type="InterPro" id="IPR038717">
    <property type="entry name" value="Tc1-like_DDE_dom"/>
</dbReference>
<proteinExistence type="predicted"/>
<name>A0A8H8NZV6_9AGAM</name>
<dbReference type="GO" id="GO:0004519">
    <property type="term" value="F:endonuclease activity"/>
    <property type="evidence" value="ECO:0007669"/>
    <property type="project" value="UniProtKB-KW"/>
</dbReference>
<dbReference type="InterPro" id="IPR036397">
    <property type="entry name" value="RNaseH_sf"/>
</dbReference>
<keyword evidence="2" id="KW-0378">Hydrolase</keyword>
<protein>
    <submittedName>
        <fullName evidence="2">DDE superfamily endonuclease</fullName>
    </submittedName>
</protein>